<evidence type="ECO:0000313" key="3">
    <source>
        <dbReference type="Proteomes" id="UP001595660"/>
    </source>
</evidence>
<protein>
    <recommendedName>
        <fullName evidence="4">Short chain dehydrogenase</fullName>
    </recommendedName>
</protein>
<gene>
    <name evidence="2" type="ORF">ACFOKC_14310</name>
</gene>
<comment type="caution">
    <text evidence="2">The sequence shown here is derived from an EMBL/GenBank/DDBJ whole genome shotgun (WGS) entry which is preliminary data.</text>
</comment>
<dbReference type="InterPro" id="IPR055927">
    <property type="entry name" value="DUF7504"/>
</dbReference>
<proteinExistence type="predicted"/>
<feature type="region of interest" description="Disordered" evidence="1">
    <location>
        <begin position="1"/>
        <end position="21"/>
    </location>
</feature>
<evidence type="ECO:0000256" key="1">
    <source>
        <dbReference type="SAM" id="MobiDB-lite"/>
    </source>
</evidence>
<feature type="compositionally biased region" description="Polar residues" evidence="1">
    <location>
        <begin position="1"/>
        <end position="10"/>
    </location>
</feature>
<dbReference type="RefSeq" id="WP_232569566.1">
    <property type="nucleotide sequence ID" value="NZ_CP089466.1"/>
</dbReference>
<evidence type="ECO:0008006" key="4">
    <source>
        <dbReference type="Google" id="ProtNLM"/>
    </source>
</evidence>
<name>A0ABD5NI32_9EURY</name>
<dbReference type="AlphaFoldDB" id="A0ABD5NI32"/>
<evidence type="ECO:0000313" key="2">
    <source>
        <dbReference type="EMBL" id="MFC3478901.1"/>
    </source>
</evidence>
<organism evidence="2 3">
    <name type="scientific">Halobacterium litoreum</name>
    <dbReference type="NCBI Taxonomy" id="2039234"/>
    <lineage>
        <taxon>Archaea</taxon>
        <taxon>Methanobacteriati</taxon>
        <taxon>Methanobacteriota</taxon>
        <taxon>Stenosarchaea group</taxon>
        <taxon>Halobacteria</taxon>
        <taxon>Halobacteriales</taxon>
        <taxon>Halobacteriaceae</taxon>
        <taxon>Halobacterium</taxon>
    </lineage>
</organism>
<reference evidence="2 3" key="1">
    <citation type="journal article" date="2019" name="Int. J. Syst. Evol. Microbiol.">
        <title>The Global Catalogue of Microorganisms (GCM) 10K type strain sequencing project: providing services to taxonomists for standard genome sequencing and annotation.</title>
        <authorList>
            <consortium name="The Broad Institute Genomics Platform"/>
            <consortium name="The Broad Institute Genome Sequencing Center for Infectious Disease"/>
            <person name="Wu L."/>
            <person name="Ma J."/>
        </authorList>
    </citation>
    <scope>NUCLEOTIDE SEQUENCE [LARGE SCALE GENOMIC DNA]</scope>
    <source>
        <strain evidence="2 3">CGMCC 1.12562</strain>
    </source>
</reference>
<sequence length="171" mass="17559">MSDEGTTATTGRVADADGGSTLVVGADGHEAACRTLAGSEDAGTQRIRVTGRGPTTGAVDATDLYDAGVYDDLDLAAAGTAVTDVLDTVEAAAAEAVERFVVCVDGLPEPTDSEDRERLLRFLHAVTRRVANAGGECHVHVPAERDDAFATTVAPLFDDVVDARDAASPST</sequence>
<dbReference type="Proteomes" id="UP001595660">
    <property type="component" value="Unassembled WGS sequence"/>
</dbReference>
<dbReference type="Pfam" id="PF24336">
    <property type="entry name" value="DUF7504"/>
    <property type="match status" value="1"/>
</dbReference>
<keyword evidence="3" id="KW-1185">Reference proteome</keyword>
<dbReference type="GeneID" id="69118086"/>
<accession>A0ABD5NI32</accession>
<dbReference type="EMBL" id="JBHRWN010000002">
    <property type="protein sequence ID" value="MFC3478901.1"/>
    <property type="molecule type" value="Genomic_DNA"/>
</dbReference>